<reference evidence="5 6" key="1">
    <citation type="submission" date="2018-08" db="EMBL/GenBank/DDBJ databases">
        <title>Genomic Encyclopedia of Archaeal and Bacterial Type Strains, Phase II (KMG-II): from individual species to whole genera.</title>
        <authorList>
            <person name="Goeker M."/>
        </authorList>
    </citation>
    <scope>NUCLEOTIDE SEQUENCE [LARGE SCALE GENOMIC DNA]</scope>
    <source>
        <strain evidence="5 6">DSM 100880</strain>
    </source>
</reference>
<dbReference type="Pfam" id="PF01638">
    <property type="entry name" value="HxlR"/>
    <property type="match status" value="1"/>
</dbReference>
<name>A0A3E0EMW3_9FLAO</name>
<dbReference type="PROSITE" id="PS51118">
    <property type="entry name" value="HTH_HXLR"/>
    <property type="match status" value="1"/>
</dbReference>
<evidence type="ECO:0000256" key="3">
    <source>
        <dbReference type="ARBA" id="ARBA00023163"/>
    </source>
</evidence>
<evidence type="ECO:0000313" key="6">
    <source>
        <dbReference type="Proteomes" id="UP000257136"/>
    </source>
</evidence>
<dbReference type="SUPFAM" id="SSF46785">
    <property type="entry name" value="Winged helix' DNA-binding domain"/>
    <property type="match status" value="1"/>
</dbReference>
<dbReference type="InterPro" id="IPR036388">
    <property type="entry name" value="WH-like_DNA-bd_sf"/>
</dbReference>
<dbReference type="EMBL" id="QUNI01000004">
    <property type="protein sequence ID" value="REG99511.1"/>
    <property type="molecule type" value="Genomic_DNA"/>
</dbReference>
<keyword evidence="3" id="KW-0804">Transcription</keyword>
<organism evidence="5 6">
    <name type="scientific">Flavobacterium aquicola</name>
    <dbReference type="NCBI Taxonomy" id="1682742"/>
    <lineage>
        <taxon>Bacteria</taxon>
        <taxon>Pseudomonadati</taxon>
        <taxon>Bacteroidota</taxon>
        <taxon>Flavobacteriia</taxon>
        <taxon>Flavobacteriales</taxon>
        <taxon>Flavobacteriaceae</taxon>
        <taxon>Flavobacterium</taxon>
    </lineage>
</organism>
<evidence type="ECO:0000313" key="5">
    <source>
        <dbReference type="EMBL" id="REG99511.1"/>
    </source>
</evidence>
<feature type="domain" description="HTH hxlR-type" evidence="4">
    <location>
        <begin position="15"/>
        <end position="114"/>
    </location>
</feature>
<evidence type="ECO:0000256" key="1">
    <source>
        <dbReference type="ARBA" id="ARBA00023015"/>
    </source>
</evidence>
<proteinExistence type="predicted"/>
<keyword evidence="6" id="KW-1185">Reference proteome</keyword>
<keyword evidence="1" id="KW-0805">Transcription regulation</keyword>
<accession>A0A3E0EMW3</accession>
<dbReference type="PANTHER" id="PTHR33204">
    <property type="entry name" value="TRANSCRIPTIONAL REGULATOR, MARR FAMILY"/>
    <property type="match status" value="1"/>
</dbReference>
<gene>
    <name evidence="5" type="ORF">C8P67_104129</name>
</gene>
<dbReference type="GO" id="GO:0003677">
    <property type="term" value="F:DNA binding"/>
    <property type="evidence" value="ECO:0007669"/>
    <property type="project" value="UniProtKB-KW"/>
</dbReference>
<dbReference type="PANTHER" id="PTHR33204:SF29">
    <property type="entry name" value="TRANSCRIPTIONAL REGULATOR"/>
    <property type="match status" value="1"/>
</dbReference>
<protein>
    <submittedName>
        <fullName evidence="5">HxlR family transcriptional regulator</fullName>
    </submittedName>
</protein>
<sequence>MVSIMFEHNDKTFPCATSLTMSSIGGKWKAVILMYLISKKRRYSELHQGMKSISERTLSLHLKEMERDGLVKRKVYSKKPPLKVEYELTEFGRTLIPVLNAIYDWGTAVGEAENKVKKVSI</sequence>
<evidence type="ECO:0000259" key="4">
    <source>
        <dbReference type="PROSITE" id="PS51118"/>
    </source>
</evidence>
<dbReference type="Gene3D" id="1.10.10.10">
    <property type="entry name" value="Winged helix-like DNA-binding domain superfamily/Winged helix DNA-binding domain"/>
    <property type="match status" value="1"/>
</dbReference>
<keyword evidence="2" id="KW-0238">DNA-binding</keyword>
<dbReference type="AlphaFoldDB" id="A0A3E0EMW3"/>
<dbReference type="Proteomes" id="UP000257136">
    <property type="component" value="Unassembled WGS sequence"/>
</dbReference>
<dbReference type="InterPro" id="IPR002577">
    <property type="entry name" value="HTH_HxlR"/>
</dbReference>
<dbReference type="InterPro" id="IPR036390">
    <property type="entry name" value="WH_DNA-bd_sf"/>
</dbReference>
<comment type="caution">
    <text evidence="5">The sequence shown here is derived from an EMBL/GenBank/DDBJ whole genome shotgun (WGS) entry which is preliminary data.</text>
</comment>
<evidence type="ECO:0000256" key="2">
    <source>
        <dbReference type="ARBA" id="ARBA00023125"/>
    </source>
</evidence>